<proteinExistence type="predicted"/>
<feature type="non-terminal residue" evidence="2">
    <location>
        <position position="226"/>
    </location>
</feature>
<gene>
    <name evidence="2" type="ORF">S03H2_62026</name>
</gene>
<sequence length="226" mass="26939">MRVACIQPQIFQDRNKCYLQIELLLKVFLEKNQNCDIICLPERWVPYFRDPAKNLQNERGNDYAFIKNLAKEYNIKILSGAIWEKTEEEKIAILLNDKHIFEIIERLSNGPIPLEWLREGFIEEFPEKNFEEIIDTLVDKQFVFINQIGLVEKYVLLLKEVKAERIPPDSVIEYIDDKPELIDLLLPKVQEYFSEYEKKKEEEIKQDSFILFKIMADSKKYNVLSE</sequence>
<evidence type="ECO:0000259" key="1">
    <source>
        <dbReference type="Pfam" id="PF00795"/>
    </source>
</evidence>
<dbReference type="Pfam" id="PF00795">
    <property type="entry name" value="CN_hydrolase"/>
    <property type="match status" value="1"/>
</dbReference>
<dbReference type="InterPro" id="IPR003010">
    <property type="entry name" value="C-N_Hydrolase"/>
</dbReference>
<protein>
    <recommendedName>
        <fullName evidence="1">CN hydrolase domain-containing protein</fullName>
    </recommendedName>
</protein>
<name>X1K2K5_9ZZZZ</name>
<evidence type="ECO:0000313" key="2">
    <source>
        <dbReference type="EMBL" id="GAH87910.1"/>
    </source>
</evidence>
<dbReference type="InterPro" id="IPR036526">
    <property type="entry name" value="C-N_Hydrolase_sf"/>
</dbReference>
<feature type="domain" description="CN hydrolase" evidence="1">
    <location>
        <begin position="2"/>
        <end position="90"/>
    </location>
</feature>
<dbReference type="AlphaFoldDB" id="X1K2K5"/>
<dbReference type="Gene3D" id="3.60.110.10">
    <property type="entry name" value="Carbon-nitrogen hydrolase"/>
    <property type="match status" value="1"/>
</dbReference>
<dbReference type="EMBL" id="BARU01040083">
    <property type="protein sequence ID" value="GAH87910.1"/>
    <property type="molecule type" value="Genomic_DNA"/>
</dbReference>
<comment type="caution">
    <text evidence="2">The sequence shown here is derived from an EMBL/GenBank/DDBJ whole genome shotgun (WGS) entry which is preliminary data.</text>
</comment>
<reference evidence="2" key="1">
    <citation type="journal article" date="2014" name="Front. Microbiol.">
        <title>High frequency of phylogenetically diverse reductive dehalogenase-homologous genes in deep subseafloor sedimentary metagenomes.</title>
        <authorList>
            <person name="Kawai M."/>
            <person name="Futagami T."/>
            <person name="Toyoda A."/>
            <person name="Takaki Y."/>
            <person name="Nishi S."/>
            <person name="Hori S."/>
            <person name="Arai W."/>
            <person name="Tsubouchi T."/>
            <person name="Morono Y."/>
            <person name="Uchiyama I."/>
            <person name="Ito T."/>
            <person name="Fujiyama A."/>
            <person name="Inagaki F."/>
            <person name="Takami H."/>
        </authorList>
    </citation>
    <scope>NUCLEOTIDE SEQUENCE</scope>
    <source>
        <strain evidence="2">Expedition CK06-06</strain>
    </source>
</reference>
<dbReference type="SUPFAM" id="SSF56317">
    <property type="entry name" value="Carbon-nitrogen hydrolase"/>
    <property type="match status" value="1"/>
</dbReference>
<accession>X1K2K5</accession>
<organism evidence="2">
    <name type="scientific">marine sediment metagenome</name>
    <dbReference type="NCBI Taxonomy" id="412755"/>
    <lineage>
        <taxon>unclassified sequences</taxon>
        <taxon>metagenomes</taxon>
        <taxon>ecological metagenomes</taxon>
    </lineage>
</organism>